<gene>
    <name evidence="2" type="ORF">MENT_LOCUS44236</name>
</gene>
<dbReference type="Proteomes" id="UP000580250">
    <property type="component" value="Unassembled WGS sequence"/>
</dbReference>
<reference evidence="2 3" key="1">
    <citation type="submission" date="2020-08" db="EMBL/GenBank/DDBJ databases">
        <authorList>
            <person name="Koutsovoulos G."/>
            <person name="Danchin GJ E."/>
        </authorList>
    </citation>
    <scope>NUCLEOTIDE SEQUENCE [LARGE SCALE GENOMIC DNA]</scope>
</reference>
<comment type="caution">
    <text evidence="2">The sequence shown here is derived from an EMBL/GenBank/DDBJ whole genome shotgun (WGS) entry which is preliminary data.</text>
</comment>
<accession>A0A6V7WWM2</accession>
<feature type="region of interest" description="Disordered" evidence="1">
    <location>
        <begin position="23"/>
        <end position="61"/>
    </location>
</feature>
<evidence type="ECO:0000313" key="2">
    <source>
        <dbReference type="EMBL" id="CAD2191404.1"/>
    </source>
</evidence>
<name>A0A6V7WWM2_MELEN</name>
<sequence>MSTNLEKFAESWRRPLSAVHEENFEEPKISTSTKQKFKGNEKTQKKKEKKFQKNFPPSQRQLPFLIKKWKEEMDGW</sequence>
<dbReference type="EMBL" id="CAJEWN010000876">
    <property type="protein sequence ID" value="CAD2191404.1"/>
    <property type="molecule type" value="Genomic_DNA"/>
</dbReference>
<organism evidence="2 3">
    <name type="scientific">Meloidogyne enterolobii</name>
    <name type="common">Root-knot nematode worm</name>
    <name type="synonym">Meloidogyne mayaguensis</name>
    <dbReference type="NCBI Taxonomy" id="390850"/>
    <lineage>
        <taxon>Eukaryota</taxon>
        <taxon>Metazoa</taxon>
        <taxon>Ecdysozoa</taxon>
        <taxon>Nematoda</taxon>
        <taxon>Chromadorea</taxon>
        <taxon>Rhabditida</taxon>
        <taxon>Tylenchina</taxon>
        <taxon>Tylenchomorpha</taxon>
        <taxon>Tylenchoidea</taxon>
        <taxon>Meloidogynidae</taxon>
        <taxon>Meloidogyninae</taxon>
        <taxon>Meloidogyne</taxon>
    </lineage>
</organism>
<proteinExistence type="predicted"/>
<dbReference type="AlphaFoldDB" id="A0A6V7WWM2"/>
<evidence type="ECO:0000256" key="1">
    <source>
        <dbReference type="SAM" id="MobiDB-lite"/>
    </source>
</evidence>
<protein>
    <submittedName>
        <fullName evidence="2">Uncharacterized protein</fullName>
    </submittedName>
</protein>
<evidence type="ECO:0000313" key="3">
    <source>
        <dbReference type="Proteomes" id="UP000580250"/>
    </source>
</evidence>